<accession>A0A4Y3VS09</accession>
<evidence type="ECO:0000313" key="2">
    <source>
        <dbReference type="EMBL" id="GEC08440.1"/>
    </source>
</evidence>
<evidence type="ECO:0000259" key="1">
    <source>
        <dbReference type="Pfam" id="PF01548"/>
    </source>
</evidence>
<feature type="domain" description="Transposase IS110-like N-terminal" evidence="1">
    <location>
        <begin position="6"/>
        <end position="98"/>
    </location>
</feature>
<dbReference type="GO" id="GO:0004803">
    <property type="term" value="F:transposase activity"/>
    <property type="evidence" value="ECO:0007669"/>
    <property type="project" value="InterPro"/>
</dbReference>
<reference evidence="2 3" key="1">
    <citation type="submission" date="2019-06" db="EMBL/GenBank/DDBJ databases">
        <title>Whole genome shotgun sequence of Streptomyces spinoverrucosus NBRC 14228.</title>
        <authorList>
            <person name="Hosoyama A."/>
            <person name="Uohara A."/>
            <person name="Ohji S."/>
            <person name="Ichikawa N."/>
        </authorList>
    </citation>
    <scope>NUCLEOTIDE SEQUENCE [LARGE SCALE GENOMIC DNA]</scope>
    <source>
        <strain evidence="2 3">NBRC 14228</strain>
    </source>
</reference>
<dbReference type="Pfam" id="PF01548">
    <property type="entry name" value="DEDD_Tnp_IS110"/>
    <property type="match status" value="1"/>
</dbReference>
<dbReference type="InterPro" id="IPR002525">
    <property type="entry name" value="Transp_IS110-like_N"/>
</dbReference>
<keyword evidence="3" id="KW-1185">Reference proteome</keyword>
<organism evidence="2 3">
    <name type="scientific">Streptomyces spinoverrucosus</name>
    <dbReference type="NCBI Taxonomy" id="284043"/>
    <lineage>
        <taxon>Bacteria</taxon>
        <taxon>Bacillati</taxon>
        <taxon>Actinomycetota</taxon>
        <taxon>Actinomycetes</taxon>
        <taxon>Kitasatosporales</taxon>
        <taxon>Streptomycetaceae</taxon>
        <taxon>Streptomyces</taxon>
    </lineage>
</organism>
<proteinExistence type="predicted"/>
<dbReference type="Proteomes" id="UP000317881">
    <property type="component" value="Unassembled WGS sequence"/>
</dbReference>
<dbReference type="EMBL" id="BJND01000052">
    <property type="protein sequence ID" value="GEC08440.1"/>
    <property type="molecule type" value="Genomic_DNA"/>
</dbReference>
<dbReference type="GO" id="GO:0003677">
    <property type="term" value="F:DNA binding"/>
    <property type="evidence" value="ECO:0007669"/>
    <property type="project" value="InterPro"/>
</dbReference>
<protein>
    <recommendedName>
        <fullName evidence="1">Transposase IS110-like N-terminal domain-containing protein</fullName>
    </recommendedName>
</protein>
<dbReference type="GO" id="GO:0006313">
    <property type="term" value="P:DNA transposition"/>
    <property type="evidence" value="ECO:0007669"/>
    <property type="project" value="InterPro"/>
</dbReference>
<evidence type="ECO:0000313" key="3">
    <source>
        <dbReference type="Proteomes" id="UP000317881"/>
    </source>
</evidence>
<dbReference type="AlphaFoldDB" id="A0A4Y3VS09"/>
<sequence>MSRIWAGTDCGKSHHHCLVLDAEGGTLLSRRVANDEPELLELIRDVLDIAGGDRVTWAMDMTGGEPALLIELLVGHGQELLYIPGIAVNRATDSYRSSRRRPSGLPSSTCRRWRARSGPWTGVSAAVTS</sequence>
<name>A0A4Y3VS09_9ACTN</name>
<gene>
    <name evidence="2" type="ORF">SSP24_60950</name>
</gene>
<comment type="caution">
    <text evidence="2">The sequence shown here is derived from an EMBL/GenBank/DDBJ whole genome shotgun (WGS) entry which is preliminary data.</text>
</comment>